<proteinExistence type="predicted"/>
<comment type="caution">
    <text evidence="2">The sequence shown here is derived from an EMBL/GenBank/DDBJ whole genome shotgun (WGS) entry which is preliminary data.</text>
</comment>
<reference evidence="2 3" key="1">
    <citation type="submission" date="2024-02" db="EMBL/GenBank/DDBJ databases">
        <authorList>
            <person name="Daric V."/>
            <person name="Darras S."/>
        </authorList>
    </citation>
    <scope>NUCLEOTIDE SEQUENCE [LARGE SCALE GENOMIC DNA]</scope>
</reference>
<feature type="domain" description="C2" evidence="1">
    <location>
        <begin position="361"/>
        <end position="486"/>
    </location>
</feature>
<dbReference type="PANTHER" id="PTHR45716:SF2">
    <property type="entry name" value="BITESIZE, ISOFORM I"/>
    <property type="match status" value="1"/>
</dbReference>
<evidence type="ECO:0000313" key="2">
    <source>
        <dbReference type="EMBL" id="CAK8686085.1"/>
    </source>
</evidence>
<protein>
    <recommendedName>
        <fullName evidence="1">C2 domain-containing protein</fullName>
    </recommendedName>
</protein>
<dbReference type="InterPro" id="IPR035892">
    <property type="entry name" value="C2_domain_sf"/>
</dbReference>
<gene>
    <name evidence="2" type="ORF">CVLEPA_LOCUS17994</name>
</gene>
<feature type="domain" description="C2" evidence="1">
    <location>
        <begin position="222"/>
        <end position="341"/>
    </location>
</feature>
<dbReference type="PROSITE" id="PS50004">
    <property type="entry name" value="C2"/>
    <property type="match status" value="2"/>
</dbReference>
<accession>A0ABP0G7K3</accession>
<keyword evidence="3" id="KW-1185">Reference proteome</keyword>
<dbReference type="Pfam" id="PF00168">
    <property type="entry name" value="C2"/>
    <property type="match status" value="2"/>
</dbReference>
<dbReference type="Proteomes" id="UP001642483">
    <property type="component" value="Unassembled WGS sequence"/>
</dbReference>
<organism evidence="2 3">
    <name type="scientific">Clavelina lepadiformis</name>
    <name type="common">Light-bulb sea squirt</name>
    <name type="synonym">Ascidia lepadiformis</name>
    <dbReference type="NCBI Taxonomy" id="159417"/>
    <lineage>
        <taxon>Eukaryota</taxon>
        <taxon>Metazoa</taxon>
        <taxon>Chordata</taxon>
        <taxon>Tunicata</taxon>
        <taxon>Ascidiacea</taxon>
        <taxon>Aplousobranchia</taxon>
        <taxon>Clavelinidae</taxon>
        <taxon>Clavelina</taxon>
    </lineage>
</organism>
<dbReference type="InterPro" id="IPR000008">
    <property type="entry name" value="C2_dom"/>
</dbReference>
<dbReference type="EMBL" id="CAWYQH010000101">
    <property type="protein sequence ID" value="CAK8686085.1"/>
    <property type="molecule type" value="Genomic_DNA"/>
</dbReference>
<dbReference type="PANTHER" id="PTHR45716">
    <property type="entry name" value="BITESIZE, ISOFORM I"/>
    <property type="match status" value="1"/>
</dbReference>
<sequence length="520" mass="57295">MTTTICFVTDKVEELSNAMRFIEKVEEKPESARLESFRPDLTAWVKTPPSGCVVSGKKSKIKISKVCDEAESLRRVVQLIGSRGGSLDSVFGRIDGGSLNIITSSNISASDNLRNVSSLRKDFSGSDKKFHDIISALLISDPVETTAKEQWKPDLTKSNQSQFIAALVARGSRGMTGKKKKKGLLGGSTPNLNAISITKPSFGSSWSVYSTTSGVVRDDIEVSGSVEIGLDYSYSTGTLNVHVGSCYTLAAAEGKKLSNPYVKTYLLPDKNSKRKTKAKKKTVNPSFNETLKYVIPDSELATRTLNVAVWHDKVGVNVFLGEVNITLDLFDSSAPNKMEEYQLLPRGARVEESLSNYMGDVDVALRLSSSTQQDAFNEGQLEIVLKNVKNVKPSKANGMCSVYVKGYFLPDPSQVTKQKTPVMTGTGSIVFDHLFVYTNVQVAELQQRCLELSVWQYEKYTANKLIGGVRLGTGTGDSFNVKVPWMDSHNAEVSLWKRMLRHTGSWVEEQVPLRVVEPWK</sequence>
<evidence type="ECO:0000259" key="1">
    <source>
        <dbReference type="PROSITE" id="PS50004"/>
    </source>
</evidence>
<dbReference type="SMART" id="SM00239">
    <property type="entry name" value="C2"/>
    <property type="match status" value="2"/>
</dbReference>
<dbReference type="CDD" id="cd04020">
    <property type="entry name" value="C2B_SLP_1-2-3-4"/>
    <property type="match status" value="1"/>
</dbReference>
<dbReference type="Gene3D" id="2.60.40.150">
    <property type="entry name" value="C2 domain"/>
    <property type="match status" value="2"/>
</dbReference>
<evidence type="ECO:0000313" key="3">
    <source>
        <dbReference type="Proteomes" id="UP001642483"/>
    </source>
</evidence>
<dbReference type="InterPro" id="IPR043567">
    <property type="entry name" value="SYTL1-5_C2B"/>
</dbReference>
<name>A0ABP0G7K3_CLALP</name>
<dbReference type="CDD" id="cd08521">
    <property type="entry name" value="C2A_SLP"/>
    <property type="match status" value="1"/>
</dbReference>
<dbReference type="SUPFAM" id="SSF49562">
    <property type="entry name" value="C2 domain (Calcium/lipid-binding domain, CaLB)"/>
    <property type="match status" value="2"/>
</dbReference>